<evidence type="ECO:0000256" key="5">
    <source>
        <dbReference type="NCBIfam" id="TIGR00112"/>
    </source>
</evidence>
<gene>
    <name evidence="4" type="primary">proC</name>
    <name evidence="9" type="ORF">J2S70_001489</name>
</gene>
<keyword evidence="4" id="KW-0963">Cytoplasm</keyword>
<sequence>MIVTMLGFIGTGNMNGAILRGVLAAGTAPESIVITRLNAQAGRAQAGELGVRYVESNAELARSVGEGGIVIVGVKPNQMAGVLHELGNDAVGRVIVSVAAGTPISKLEAALPVGVAIVRVVPNVNSQIGAGMSALCGNACTTPEQLAAVRDIFEAIGLTTVLPEKDFPAFSAIAGASPAWTYTYIDALARGALAHGIKLDEARRIAAQAVLGSAQLVLDSLNTHTPAELRDQVTSPGGTTIAGLIAMEDSGFTPAVIDAVNAAIARDHEIASS</sequence>
<dbReference type="InterPro" id="IPR053790">
    <property type="entry name" value="P5CR-like_CS"/>
</dbReference>
<dbReference type="HAMAP" id="MF_01925">
    <property type="entry name" value="P5C_reductase"/>
    <property type="match status" value="1"/>
</dbReference>
<evidence type="ECO:0000313" key="9">
    <source>
        <dbReference type="EMBL" id="MDP9806907.1"/>
    </source>
</evidence>
<dbReference type="RefSeq" id="WP_307683093.1">
    <property type="nucleotide sequence ID" value="NZ_JAUSQX010000001.1"/>
</dbReference>
<keyword evidence="2 4" id="KW-0521">NADP</keyword>
<dbReference type="PROSITE" id="PS00521">
    <property type="entry name" value="P5CR"/>
    <property type="match status" value="1"/>
</dbReference>
<evidence type="ECO:0000256" key="3">
    <source>
        <dbReference type="ARBA" id="ARBA00023002"/>
    </source>
</evidence>
<comment type="caution">
    <text evidence="9">The sequence shown here is derived from an EMBL/GenBank/DDBJ whole genome shotgun (WGS) entry which is preliminary data.</text>
</comment>
<dbReference type="InterPro" id="IPR036291">
    <property type="entry name" value="NAD(P)-bd_dom_sf"/>
</dbReference>
<dbReference type="PIRSF" id="PIRSF000193">
    <property type="entry name" value="Pyrrol-5-carb_rd"/>
    <property type="match status" value="1"/>
</dbReference>
<evidence type="ECO:0000259" key="8">
    <source>
        <dbReference type="Pfam" id="PF14748"/>
    </source>
</evidence>
<dbReference type="PANTHER" id="PTHR11645">
    <property type="entry name" value="PYRROLINE-5-CARBOXYLATE REDUCTASE"/>
    <property type="match status" value="1"/>
</dbReference>
<dbReference type="SUPFAM" id="SSF51735">
    <property type="entry name" value="NAD(P)-binding Rossmann-fold domains"/>
    <property type="match status" value="1"/>
</dbReference>
<comment type="catalytic activity">
    <reaction evidence="4 6">
        <text>L-proline + NADP(+) = (S)-1-pyrroline-5-carboxylate + NADPH + 2 H(+)</text>
        <dbReference type="Rhea" id="RHEA:14109"/>
        <dbReference type="ChEBI" id="CHEBI:15378"/>
        <dbReference type="ChEBI" id="CHEBI:17388"/>
        <dbReference type="ChEBI" id="CHEBI:57783"/>
        <dbReference type="ChEBI" id="CHEBI:58349"/>
        <dbReference type="ChEBI" id="CHEBI:60039"/>
        <dbReference type="EC" id="1.5.1.2"/>
    </reaction>
</comment>
<organism evidence="9 10">
    <name type="scientific">Trueperella bonasi</name>
    <dbReference type="NCBI Taxonomy" id="312286"/>
    <lineage>
        <taxon>Bacteria</taxon>
        <taxon>Bacillati</taxon>
        <taxon>Actinomycetota</taxon>
        <taxon>Actinomycetes</taxon>
        <taxon>Actinomycetales</taxon>
        <taxon>Actinomycetaceae</taxon>
        <taxon>Trueperella</taxon>
    </lineage>
</organism>
<dbReference type="GO" id="GO:0004735">
    <property type="term" value="F:pyrroline-5-carboxylate reductase activity"/>
    <property type="evidence" value="ECO:0007669"/>
    <property type="project" value="UniProtKB-EC"/>
</dbReference>
<dbReference type="NCBIfam" id="TIGR00112">
    <property type="entry name" value="proC"/>
    <property type="match status" value="1"/>
</dbReference>
<evidence type="ECO:0000256" key="4">
    <source>
        <dbReference type="HAMAP-Rule" id="MF_01925"/>
    </source>
</evidence>
<dbReference type="Pfam" id="PF14748">
    <property type="entry name" value="P5CR_dimer"/>
    <property type="match status" value="1"/>
</dbReference>
<dbReference type="InterPro" id="IPR029036">
    <property type="entry name" value="P5CR_dimer"/>
</dbReference>
<evidence type="ECO:0000259" key="7">
    <source>
        <dbReference type="Pfam" id="PF03807"/>
    </source>
</evidence>
<accession>A0ABT9NI93</accession>
<dbReference type="PANTHER" id="PTHR11645:SF0">
    <property type="entry name" value="PYRROLINE-5-CARBOXYLATE REDUCTASE 3"/>
    <property type="match status" value="1"/>
</dbReference>
<evidence type="ECO:0000256" key="1">
    <source>
        <dbReference type="ARBA" id="ARBA00005525"/>
    </source>
</evidence>
<dbReference type="SUPFAM" id="SSF48179">
    <property type="entry name" value="6-phosphogluconate dehydrogenase C-terminal domain-like"/>
    <property type="match status" value="1"/>
</dbReference>
<keyword evidence="4 6" id="KW-0641">Proline biosynthesis</keyword>
<keyword evidence="4 6" id="KW-0028">Amino-acid biosynthesis</keyword>
<proteinExistence type="inferred from homology"/>
<comment type="catalytic activity">
    <reaction evidence="4">
        <text>L-proline + NAD(+) = (S)-1-pyrroline-5-carboxylate + NADH + 2 H(+)</text>
        <dbReference type="Rhea" id="RHEA:14105"/>
        <dbReference type="ChEBI" id="CHEBI:15378"/>
        <dbReference type="ChEBI" id="CHEBI:17388"/>
        <dbReference type="ChEBI" id="CHEBI:57540"/>
        <dbReference type="ChEBI" id="CHEBI:57945"/>
        <dbReference type="ChEBI" id="CHEBI:60039"/>
        <dbReference type="EC" id="1.5.1.2"/>
    </reaction>
</comment>
<comment type="pathway">
    <text evidence="4 6">Amino-acid biosynthesis; L-proline biosynthesis; L-proline from L-glutamate 5-semialdehyde: step 1/1.</text>
</comment>
<protein>
    <recommendedName>
        <fullName evidence="4 5">Pyrroline-5-carboxylate reductase</fullName>
        <shortName evidence="4">P5C reductase</shortName>
        <shortName evidence="4">P5CR</shortName>
        <ecNumber evidence="4 5">1.5.1.2</ecNumber>
    </recommendedName>
    <alternativeName>
        <fullName evidence="4">PCA reductase</fullName>
    </alternativeName>
</protein>
<name>A0ABT9NI93_9ACTO</name>
<evidence type="ECO:0000313" key="10">
    <source>
        <dbReference type="Proteomes" id="UP001243212"/>
    </source>
</evidence>
<dbReference type="EMBL" id="JAUSQX010000001">
    <property type="protein sequence ID" value="MDP9806907.1"/>
    <property type="molecule type" value="Genomic_DNA"/>
</dbReference>
<reference evidence="9 10" key="1">
    <citation type="submission" date="2023-07" db="EMBL/GenBank/DDBJ databases">
        <title>Sequencing the genomes of 1000 actinobacteria strains.</title>
        <authorList>
            <person name="Klenk H.-P."/>
        </authorList>
    </citation>
    <scope>NUCLEOTIDE SEQUENCE [LARGE SCALE GENOMIC DNA]</scope>
    <source>
        <strain evidence="9 10">DSM 17163</strain>
    </source>
</reference>
<evidence type="ECO:0000256" key="2">
    <source>
        <dbReference type="ARBA" id="ARBA00022857"/>
    </source>
</evidence>
<dbReference type="InterPro" id="IPR028939">
    <property type="entry name" value="P5C_Rdtase_cat_N"/>
</dbReference>
<dbReference type="InterPro" id="IPR000304">
    <property type="entry name" value="Pyrroline-COOH_reductase"/>
</dbReference>
<comment type="subcellular location">
    <subcellularLocation>
        <location evidence="4">Cytoplasm</location>
    </subcellularLocation>
</comment>
<keyword evidence="3 4" id="KW-0560">Oxidoreductase</keyword>
<feature type="domain" description="Pyrroline-5-carboxylate reductase dimerisation" evidence="8">
    <location>
        <begin position="164"/>
        <end position="269"/>
    </location>
</feature>
<feature type="domain" description="Pyrroline-5-carboxylate reductase catalytic N-terminal" evidence="7">
    <location>
        <begin position="6"/>
        <end position="101"/>
    </location>
</feature>
<comment type="similarity">
    <text evidence="1 4 6">Belongs to the pyrroline-5-carboxylate reductase family.</text>
</comment>
<dbReference type="Pfam" id="PF03807">
    <property type="entry name" value="F420_oxidored"/>
    <property type="match status" value="1"/>
</dbReference>
<dbReference type="Gene3D" id="3.40.50.720">
    <property type="entry name" value="NAD(P)-binding Rossmann-like Domain"/>
    <property type="match status" value="1"/>
</dbReference>
<dbReference type="EC" id="1.5.1.2" evidence="4 5"/>
<evidence type="ECO:0000256" key="6">
    <source>
        <dbReference type="RuleBase" id="RU003903"/>
    </source>
</evidence>
<dbReference type="Proteomes" id="UP001243212">
    <property type="component" value="Unassembled WGS sequence"/>
</dbReference>
<dbReference type="Gene3D" id="1.10.3730.10">
    <property type="entry name" value="ProC C-terminal domain-like"/>
    <property type="match status" value="1"/>
</dbReference>
<comment type="function">
    <text evidence="4">Catalyzes the reduction of 1-pyrroline-5-carboxylate (PCA) to L-proline.</text>
</comment>
<keyword evidence="10" id="KW-1185">Reference proteome</keyword>
<dbReference type="InterPro" id="IPR008927">
    <property type="entry name" value="6-PGluconate_DH-like_C_sf"/>
</dbReference>